<dbReference type="Pfam" id="PF00567">
    <property type="entry name" value="TUDOR"/>
    <property type="match status" value="3"/>
</dbReference>
<sequence>MSKKLKQKHVTIFKKNLEEKVKALKEQKDEVNKIVIDFITDVDKGCTLAEELIQSADSHKLKKKYQKTMQLLDQHYYNCTVLAATVEEFNESTESSDTCSNQSVQPSMIDTTTCDESEYESVRIDKDPDPKFKHKKGETNLVESSLEILKTIPINFQDFSEKIKCANSGSQCELIQDVNQGKLSVSGNENMLDQEFGEIRSSLTLTPSGIEVGLDNQEVTLPESKPEVRPNIQELRHRLSQDAPLSFSCEIVASDNNALLSRYVDRYSDATLSCSEDAIDFDNVPCSSPVKITSGTSHRESTGLVTDAKNDSSESGCSHRKISKMSTPVIREVPLLKPIKQPKEHVNQSASEEKNIRSESVTSVIQSFANMDEKIVGQNQYSTELGIVVTENQNSTEFGILVPDLGQNQHSTALGVVVPDLGQNQHSTELAIVGPNLGQNQHSTDLGIVRPELGQNQDLTDLGMLDLSVSNHVTDCFDHPSGYMYPYYNPNFPGFQVNDFPYLPQDLKSNPVESKVQLPENSNNNNTSNKPVESWDNVVSPPIQKHPMITDENSSNEVHFSPSQFSDADSVESKTSKISKSNSVENPGNKLSPSTPSPEESSSSRTSSSVKSRKLLMMQRAKLANKVKACLETSRSKFGIDVKKGLGVDSSSEQETGKISSDKHSADEKSSECETQGSNKANERHVKEPIKTILEYGYGPKVDHFRPVINQPIHVMVCELNSPWSFYVHSYSSALDELMACIQHYVSSYKDEYELPVVKDMICLAKFKLDGNFYRAKVRNIKGDKVTVQYIDYGNQEEVMTQDLRPLNSQLAQLPAQAVFCAIAGLAPAERDRSWTEDEINVLTIHVKSQVLLCKTVYCSDNPSFPHLVELVLMVWPDGNRGQQWNFPCVNMNLSAIMIRQERGRFIPISEQLDCLRVMYKQVLKNAHSVISGIESEEKTKANTKNESLDDKVSIESGFVSFSSKTPHQSPVLPVDSSRMQQGSNSLASNEKRQTIPKDGVQKFEEVSKEIENHKTEEHLNNEKSDLDNKLKVDNDNNTITVDSKKMKVDNNNEKVKDTEKHIDKSRDVGNISKSSDGTMKTHVKDDKKKDNSCHLKNVSKESKMAATKTEETSSHNTRDEKARPKTESDKTVLATKSQETVASRQLTTEELENTETDAKIKFNVLMAHINTPGDFYVHKVSLENGQILDKLMANINRKFFAYTKKRLEQLSRDFLPKVNDFCCAKFKDGFYYRGKVVELISKGNVKSGKKYQEVIVFYVDFGDKEKVSINQVYPLPKEFTVLPPIALWCCLSNIKPLAENTSSWPLVSTVVFKELCSESGKDDKMLSVTVACDNLPKSGSVQMEPLPVFLVDYNQKEEVCFNLELIRLGFAQALVNRPETPPQIDDEMLLDWDPMQEDYNSIRNSYKIDVDDPSVATMSYDAKDDRRICRWYNTPGECWRGDRCPYLHIKKTDVITQDKEAVFVWNEDQSEILPEIDTLVVVVVSTIISPRHFYVLLPYGKITLDFLQTQKDKGAYREAEENLEDLQKSLNAIYRRGGSQHDLLVYAAGQAVAVQGHDNKWYRGKVIDTNPEDERVKIFFVDFGNTSWINERKIRKLEPQFLHLPLQAVECFLEEVELPKRKTVWSYASREYFRSLVDGKTLVAQVTSRSWHGSLKINLFDTSGRQDINIAQALIDGGYACETPDDFPATNVLSGSSQDSVVYVPG</sequence>
<keyword evidence="1" id="KW-0479">Metal-binding</keyword>
<dbReference type="Gene3D" id="2.30.30.140">
    <property type="match status" value="3"/>
</dbReference>
<keyword evidence="2" id="KW-0175">Coiled coil</keyword>
<feature type="compositionally biased region" description="Basic and acidic residues" evidence="3">
    <location>
        <begin position="1049"/>
        <end position="1068"/>
    </location>
</feature>
<feature type="compositionally biased region" description="Basic and acidic residues" evidence="3">
    <location>
        <begin position="990"/>
        <end position="1033"/>
    </location>
</feature>
<dbReference type="InterPro" id="IPR002999">
    <property type="entry name" value="Tudor"/>
</dbReference>
<name>A0AAN8PPH8_PATCE</name>
<gene>
    <name evidence="6" type="ORF">SNE40_013852</name>
</gene>
<evidence type="ECO:0000259" key="5">
    <source>
        <dbReference type="PROSITE" id="PS50304"/>
    </source>
</evidence>
<dbReference type="GO" id="GO:0008270">
    <property type="term" value="F:zinc ion binding"/>
    <property type="evidence" value="ECO:0007669"/>
    <property type="project" value="UniProtKB-KW"/>
</dbReference>
<feature type="domain" description="Tudor" evidence="5">
    <location>
        <begin position="1546"/>
        <end position="1605"/>
    </location>
</feature>
<feature type="compositionally biased region" description="Polar residues" evidence="3">
    <location>
        <begin position="551"/>
        <end position="567"/>
    </location>
</feature>
<feature type="zinc finger region" description="C3H1-type" evidence="1">
    <location>
        <begin position="1424"/>
        <end position="1452"/>
    </location>
</feature>
<keyword evidence="1" id="KW-0862">Zinc</keyword>
<evidence type="ECO:0000256" key="2">
    <source>
        <dbReference type="SAM" id="Coils"/>
    </source>
</evidence>
<dbReference type="SMART" id="SM00356">
    <property type="entry name" value="ZnF_C3H1"/>
    <property type="match status" value="1"/>
</dbReference>
<dbReference type="Pfam" id="PF00642">
    <property type="entry name" value="zf-CCCH"/>
    <property type="match status" value="1"/>
</dbReference>
<keyword evidence="7" id="KW-1185">Reference proteome</keyword>
<reference evidence="6 7" key="1">
    <citation type="submission" date="2024-01" db="EMBL/GenBank/DDBJ databases">
        <title>The genome of the rayed Mediterranean limpet Patella caerulea (Linnaeus, 1758).</title>
        <authorList>
            <person name="Anh-Thu Weber A."/>
            <person name="Halstead-Nussloch G."/>
        </authorList>
    </citation>
    <scope>NUCLEOTIDE SEQUENCE [LARGE SCALE GENOMIC DNA]</scope>
    <source>
        <strain evidence="6">AATW-2023a</strain>
        <tissue evidence="6">Whole specimen</tissue>
    </source>
</reference>
<dbReference type="SMART" id="SM00333">
    <property type="entry name" value="TUDOR"/>
    <property type="match status" value="3"/>
</dbReference>
<feature type="compositionally biased region" description="Low complexity" evidence="3">
    <location>
        <begin position="592"/>
        <end position="610"/>
    </location>
</feature>
<evidence type="ECO:0000256" key="1">
    <source>
        <dbReference type="PROSITE-ProRule" id="PRU00723"/>
    </source>
</evidence>
<dbReference type="SUPFAM" id="SSF63748">
    <property type="entry name" value="Tudor/PWWP/MBT"/>
    <property type="match status" value="3"/>
</dbReference>
<dbReference type="Gene3D" id="2.40.50.90">
    <property type="match status" value="3"/>
</dbReference>
<feature type="region of interest" description="Disordered" evidence="3">
    <location>
        <begin position="647"/>
        <end position="685"/>
    </location>
</feature>
<feature type="domain" description="Tudor" evidence="5">
    <location>
        <begin position="756"/>
        <end position="814"/>
    </location>
</feature>
<feature type="compositionally biased region" description="Polar residues" evidence="3">
    <location>
        <begin position="649"/>
        <end position="659"/>
    </location>
</feature>
<dbReference type="InterPro" id="IPR035437">
    <property type="entry name" value="SNase_OB-fold_sf"/>
</dbReference>
<dbReference type="InterPro" id="IPR000571">
    <property type="entry name" value="Znf_CCCH"/>
</dbReference>
<feature type="compositionally biased region" description="Basic and acidic residues" evidence="3">
    <location>
        <begin position="1083"/>
        <end position="1131"/>
    </location>
</feature>
<feature type="compositionally biased region" description="Polar residues" evidence="3">
    <location>
        <begin position="576"/>
        <end position="591"/>
    </location>
</feature>
<dbReference type="FunFam" id="2.30.30.140:FF:000018">
    <property type="entry name" value="Serine/threonine-protein kinase 31"/>
    <property type="match status" value="1"/>
</dbReference>
<dbReference type="EMBL" id="JAZGQO010000010">
    <property type="protein sequence ID" value="KAK6175376.1"/>
    <property type="molecule type" value="Genomic_DNA"/>
</dbReference>
<feature type="region of interest" description="Disordered" evidence="3">
    <location>
        <begin position="961"/>
        <end position="1033"/>
    </location>
</feature>
<evidence type="ECO:0000256" key="3">
    <source>
        <dbReference type="SAM" id="MobiDB-lite"/>
    </source>
</evidence>
<comment type="caution">
    <text evidence="6">The sequence shown here is derived from an EMBL/GenBank/DDBJ whole genome shotgun (WGS) entry which is preliminary data.</text>
</comment>
<accession>A0AAN8PPH8</accession>
<feature type="domain" description="C3H1-type" evidence="4">
    <location>
        <begin position="1424"/>
        <end position="1452"/>
    </location>
</feature>
<protein>
    <submittedName>
        <fullName evidence="6">Uncharacterized protein</fullName>
    </submittedName>
</protein>
<keyword evidence="1" id="KW-0863">Zinc-finger</keyword>
<evidence type="ECO:0000259" key="4">
    <source>
        <dbReference type="PROSITE" id="PS50103"/>
    </source>
</evidence>
<evidence type="ECO:0000313" key="7">
    <source>
        <dbReference type="Proteomes" id="UP001347796"/>
    </source>
</evidence>
<evidence type="ECO:0000313" key="6">
    <source>
        <dbReference type="EMBL" id="KAK6175376.1"/>
    </source>
</evidence>
<feature type="domain" description="Tudor" evidence="5">
    <location>
        <begin position="1216"/>
        <end position="1283"/>
    </location>
</feature>
<dbReference type="PANTHER" id="PTHR22948">
    <property type="entry name" value="TUDOR DOMAIN CONTAINING PROTEIN"/>
    <property type="match status" value="1"/>
</dbReference>
<feature type="compositionally biased region" description="Basic and acidic residues" evidence="3">
    <location>
        <begin position="660"/>
        <end position="672"/>
    </location>
</feature>
<feature type="region of interest" description="Disordered" evidence="3">
    <location>
        <begin position="514"/>
        <end position="614"/>
    </location>
</feature>
<feature type="coiled-coil region" evidence="2">
    <location>
        <begin position="1510"/>
        <end position="1537"/>
    </location>
</feature>
<dbReference type="PROSITE" id="PS50304">
    <property type="entry name" value="TUDOR"/>
    <property type="match status" value="3"/>
</dbReference>
<organism evidence="6 7">
    <name type="scientific">Patella caerulea</name>
    <name type="common">Rayed Mediterranean limpet</name>
    <dbReference type="NCBI Taxonomy" id="87958"/>
    <lineage>
        <taxon>Eukaryota</taxon>
        <taxon>Metazoa</taxon>
        <taxon>Spiralia</taxon>
        <taxon>Lophotrochozoa</taxon>
        <taxon>Mollusca</taxon>
        <taxon>Gastropoda</taxon>
        <taxon>Patellogastropoda</taxon>
        <taxon>Patelloidea</taxon>
        <taxon>Patellidae</taxon>
        <taxon>Patella</taxon>
    </lineage>
</organism>
<dbReference type="PROSITE" id="PS50103">
    <property type="entry name" value="ZF_C3H1"/>
    <property type="match status" value="1"/>
</dbReference>
<feature type="region of interest" description="Disordered" evidence="3">
    <location>
        <begin position="1049"/>
        <end position="1143"/>
    </location>
</feature>
<feature type="compositionally biased region" description="Polar residues" evidence="3">
    <location>
        <begin position="978"/>
        <end position="989"/>
    </location>
</feature>
<feature type="region of interest" description="Disordered" evidence="3">
    <location>
        <begin position="292"/>
        <end position="321"/>
    </location>
</feature>
<dbReference type="InterPro" id="IPR050621">
    <property type="entry name" value="Tudor_domain_containing"/>
</dbReference>
<proteinExistence type="predicted"/>
<dbReference type="Proteomes" id="UP001347796">
    <property type="component" value="Unassembled WGS sequence"/>
</dbReference>